<sequence length="131" mass="14586">MVDPLEVFHNLESCPNCGCLTKLGALRCPECGSFHTDLNSLPDRDPPPPSLEPPPPKDLDPTLYSLNPAAALPEETSDEDEPIVPTQLWDDSSTDFAFDDSIDYESMKERVESQLPDDDDEKSRIEGDEHE</sequence>
<evidence type="ECO:0000313" key="2">
    <source>
        <dbReference type="EMBL" id="AIF01479.1"/>
    </source>
</evidence>
<dbReference type="AlphaFoldDB" id="A0A075GCX6"/>
<feature type="region of interest" description="Disordered" evidence="1">
    <location>
        <begin position="35"/>
        <end position="131"/>
    </location>
</feature>
<name>A0A075GCX6_9EURY</name>
<protein>
    <submittedName>
        <fullName evidence="2">Uncharacterized protein</fullName>
    </submittedName>
</protein>
<reference evidence="2" key="1">
    <citation type="journal article" date="2014" name="Genome Biol. Evol.">
        <title>Pangenome evidence for extensive interdomain horizontal transfer affecting lineage core and shell genes in uncultured planktonic thaumarchaeota and euryarchaeota.</title>
        <authorList>
            <person name="Deschamps P."/>
            <person name="Zivanovic Y."/>
            <person name="Moreira D."/>
            <person name="Rodriguez-Valera F."/>
            <person name="Lopez-Garcia P."/>
        </authorList>
    </citation>
    <scope>NUCLEOTIDE SEQUENCE</scope>
</reference>
<accession>A0A075GCX6</accession>
<organism evidence="2">
    <name type="scientific">uncultured marine group II/III euryarchaeote KM3_149_A03</name>
    <dbReference type="NCBI Taxonomy" id="1457884"/>
    <lineage>
        <taxon>Archaea</taxon>
        <taxon>Methanobacteriati</taxon>
        <taxon>Methanobacteriota</taxon>
        <taxon>environmental samples</taxon>
    </lineage>
</organism>
<dbReference type="EMBL" id="KF900622">
    <property type="protein sequence ID" value="AIF01479.1"/>
    <property type="molecule type" value="Genomic_DNA"/>
</dbReference>
<feature type="compositionally biased region" description="Basic and acidic residues" evidence="1">
    <location>
        <begin position="121"/>
        <end position="131"/>
    </location>
</feature>
<proteinExistence type="predicted"/>
<evidence type="ECO:0000256" key="1">
    <source>
        <dbReference type="SAM" id="MobiDB-lite"/>
    </source>
</evidence>